<protein>
    <submittedName>
        <fullName evidence="3">Uncharacterized protein</fullName>
    </submittedName>
</protein>
<reference evidence="2" key="1">
    <citation type="submission" date="2025-05" db="UniProtKB">
        <authorList>
            <consortium name="RefSeq"/>
        </authorList>
    </citation>
    <scope>NUCLEOTIDE SEQUENCE [LARGE SCALE GENOMIC DNA]</scope>
    <source>
        <strain evidence="2">14028-0561.14</strain>
    </source>
</reference>
<dbReference type="AlphaFoldDB" id="A0A6P4HVI6"/>
<evidence type="ECO:0000313" key="2">
    <source>
        <dbReference type="Proteomes" id="UP001652661"/>
    </source>
</evidence>
<gene>
    <name evidence="3" type="primary">LOC108072877</name>
</gene>
<sequence length="77" mass="8401">MKVILVLTFLACLALCLALPQVGHGSINGPSGRFPMTRNWAAPPVDLSKPIIFLPEATPIHEVQESRSVQTRRHKSG</sequence>
<keyword evidence="2" id="KW-1185">Reference proteome</keyword>
<evidence type="ECO:0000256" key="1">
    <source>
        <dbReference type="SAM" id="SignalP"/>
    </source>
</evidence>
<dbReference type="OrthoDB" id="8015592at2759"/>
<keyword evidence="1" id="KW-0732">Signal</keyword>
<dbReference type="Proteomes" id="UP001652661">
    <property type="component" value="Chromosome 2R"/>
</dbReference>
<dbReference type="GeneID" id="108072877"/>
<proteinExistence type="predicted"/>
<evidence type="ECO:0000313" key="3">
    <source>
        <dbReference type="RefSeq" id="XP_017019685.1"/>
    </source>
</evidence>
<organism evidence="2 3">
    <name type="scientific">Drosophila kikkawai</name>
    <name type="common">Fruit fly</name>
    <dbReference type="NCBI Taxonomy" id="30033"/>
    <lineage>
        <taxon>Eukaryota</taxon>
        <taxon>Metazoa</taxon>
        <taxon>Ecdysozoa</taxon>
        <taxon>Arthropoda</taxon>
        <taxon>Hexapoda</taxon>
        <taxon>Insecta</taxon>
        <taxon>Pterygota</taxon>
        <taxon>Neoptera</taxon>
        <taxon>Endopterygota</taxon>
        <taxon>Diptera</taxon>
        <taxon>Brachycera</taxon>
        <taxon>Muscomorpha</taxon>
        <taxon>Ephydroidea</taxon>
        <taxon>Drosophilidae</taxon>
        <taxon>Drosophila</taxon>
        <taxon>Sophophora</taxon>
    </lineage>
</organism>
<dbReference type="RefSeq" id="XP_017019685.1">
    <property type="nucleotide sequence ID" value="XM_017164196.1"/>
</dbReference>
<name>A0A6P4HVI6_DROKI</name>
<feature type="chain" id="PRO_5028129722" evidence="1">
    <location>
        <begin position="19"/>
        <end position="77"/>
    </location>
</feature>
<accession>A0A6P4HVI6</accession>
<reference evidence="3" key="2">
    <citation type="submission" date="2025-08" db="UniProtKB">
        <authorList>
            <consortium name="RefSeq"/>
        </authorList>
    </citation>
    <scope>IDENTIFICATION</scope>
    <source>
        <strain evidence="3">14028-0561.14</strain>
        <tissue evidence="3">Whole fly</tissue>
    </source>
</reference>
<feature type="signal peptide" evidence="1">
    <location>
        <begin position="1"/>
        <end position="18"/>
    </location>
</feature>